<feature type="domain" description="BHLH" evidence="2">
    <location>
        <begin position="211"/>
        <end position="276"/>
    </location>
</feature>
<keyword evidence="3" id="KW-0238">DNA-binding</keyword>
<sequence>MVNPQIHQEMDLNWPEVHRANMGQWLGATKDMFALTPVLDSSLPSNFSSFAHSEHNILSWDPSSHNRRHASISCSELSQDSGECINWLHPCLSIQSTAGEYQLASTIDGPGFLRPDQVDDKVDDKVDCRPQVSSTTNVPHQTAPSYNPNKCSGTSKTQSASTPDDTTECSPIGDRGPVRRRKRKPAHVRLDDAIVCADGDTSASGQDRKAQLRGCHNQVERNYRSRLNNDFQLLFNAISECTDEKDLVSMGFTDGGARGRSKGSILRLARRRLLALHTENRVIAGELNTIRHHQMKCQMGHAIKPPGESELDTRNEIIVPHGTDCSMIMLSI</sequence>
<dbReference type="InterPro" id="IPR036638">
    <property type="entry name" value="HLH_DNA-bd_sf"/>
</dbReference>
<evidence type="ECO:0000256" key="1">
    <source>
        <dbReference type="SAM" id="MobiDB-lite"/>
    </source>
</evidence>
<feature type="compositionally biased region" description="Polar residues" evidence="1">
    <location>
        <begin position="131"/>
        <end position="164"/>
    </location>
</feature>
<dbReference type="SUPFAM" id="SSF47459">
    <property type="entry name" value="HLH, helix-loop-helix DNA-binding domain"/>
    <property type="match status" value="1"/>
</dbReference>
<feature type="region of interest" description="Disordered" evidence="1">
    <location>
        <begin position="127"/>
        <end position="185"/>
    </location>
</feature>
<evidence type="ECO:0000313" key="4">
    <source>
        <dbReference type="Proteomes" id="UP000078397"/>
    </source>
</evidence>
<evidence type="ECO:0000259" key="2">
    <source>
        <dbReference type="PROSITE" id="PS50888"/>
    </source>
</evidence>
<dbReference type="GeneID" id="28858596"/>
<dbReference type="GO" id="GO:0003677">
    <property type="term" value="F:DNA binding"/>
    <property type="evidence" value="ECO:0007669"/>
    <property type="project" value="UniProtKB-KW"/>
</dbReference>
<dbReference type="AlphaFoldDB" id="A0A179F2P0"/>
<dbReference type="KEGG" id="pchm:VFPPC_16849"/>
<reference evidence="3 4" key="1">
    <citation type="journal article" date="2016" name="PLoS Pathog.">
        <title>Biosynthesis of antibiotic leucinostatins in bio-control fungus Purpureocillium lilacinum and their inhibition on phytophthora revealed by genome mining.</title>
        <authorList>
            <person name="Wang G."/>
            <person name="Liu Z."/>
            <person name="Lin R."/>
            <person name="Li E."/>
            <person name="Mao Z."/>
            <person name="Ling J."/>
            <person name="Yang Y."/>
            <person name="Yin W.B."/>
            <person name="Xie B."/>
        </authorList>
    </citation>
    <scope>NUCLEOTIDE SEQUENCE [LARGE SCALE GENOMIC DNA]</scope>
    <source>
        <strain evidence="3">170</strain>
    </source>
</reference>
<dbReference type="OrthoDB" id="4940439at2759"/>
<accession>A0A179F2P0</accession>
<dbReference type="Gene3D" id="4.10.280.10">
    <property type="entry name" value="Helix-loop-helix DNA-binding domain"/>
    <property type="match status" value="1"/>
</dbReference>
<organism evidence="3 4">
    <name type="scientific">Pochonia chlamydosporia 170</name>
    <dbReference type="NCBI Taxonomy" id="1380566"/>
    <lineage>
        <taxon>Eukaryota</taxon>
        <taxon>Fungi</taxon>
        <taxon>Dikarya</taxon>
        <taxon>Ascomycota</taxon>
        <taxon>Pezizomycotina</taxon>
        <taxon>Sordariomycetes</taxon>
        <taxon>Hypocreomycetidae</taxon>
        <taxon>Hypocreales</taxon>
        <taxon>Clavicipitaceae</taxon>
        <taxon>Pochonia</taxon>
    </lineage>
</organism>
<dbReference type="STRING" id="1380566.A0A179F2P0"/>
<keyword evidence="4" id="KW-1185">Reference proteome</keyword>
<dbReference type="EMBL" id="LSBJ02000002">
    <property type="protein sequence ID" value="OAQ59694.2"/>
    <property type="molecule type" value="Genomic_DNA"/>
</dbReference>
<gene>
    <name evidence="3" type="ORF">VFPPC_16849</name>
</gene>
<proteinExistence type="predicted"/>
<comment type="caution">
    <text evidence="3">The sequence shown here is derived from an EMBL/GenBank/DDBJ whole genome shotgun (WGS) entry which is preliminary data.</text>
</comment>
<dbReference type="GO" id="GO:0046983">
    <property type="term" value="F:protein dimerization activity"/>
    <property type="evidence" value="ECO:0007669"/>
    <property type="project" value="InterPro"/>
</dbReference>
<dbReference type="RefSeq" id="XP_022284038.1">
    <property type="nucleotide sequence ID" value="XM_022429041.1"/>
</dbReference>
<dbReference type="PROSITE" id="PS50888">
    <property type="entry name" value="BHLH"/>
    <property type="match status" value="1"/>
</dbReference>
<name>A0A179F2P0_METCM</name>
<evidence type="ECO:0000313" key="3">
    <source>
        <dbReference type="EMBL" id="OAQ59694.2"/>
    </source>
</evidence>
<dbReference type="InterPro" id="IPR011598">
    <property type="entry name" value="bHLH_dom"/>
</dbReference>
<dbReference type="Proteomes" id="UP000078397">
    <property type="component" value="Unassembled WGS sequence"/>
</dbReference>
<protein>
    <submittedName>
        <fullName evidence="3">Helix-loop-helix DNA-binding domain-containing protein</fullName>
    </submittedName>
</protein>